<dbReference type="EMBL" id="BPLQ01013462">
    <property type="protein sequence ID" value="GIY72196.1"/>
    <property type="molecule type" value="Genomic_DNA"/>
</dbReference>
<comment type="caution">
    <text evidence="1">The sequence shown here is derived from an EMBL/GenBank/DDBJ whole genome shotgun (WGS) entry which is preliminary data.</text>
</comment>
<dbReference type="Proteomes" id="UP001054837">
    <property type="component" value="Unassembled WGS sequence"/>
</dbReference>
<evidence type="ECO:0000313" key="2">
    <source>
        <dbReference type="Proteomes" id="UP001054837"/>
    </source>
</evidence>
<dbReference type="AlphaFoldDB" id="A0AAV4VQW7"/>
<name>A0AAV4VQW7_9ARAC</name>
<reference evidence="1 2" key="1">
    <citation type="submission" date="2021-06" db="EMBL/GenBank/DDBJ databases">
        <title>Caerostris darwini draft genome.</title>
        <authorList>
            <person name="Kono N."/>
            <person name="Arakawa K."/>
        </authorList>
    </citation>
    <scope>NUCLEOTIDE SEQUENCE [LARGE SCALE GENOMIC DNA]</scope>
</reference>
<organism evidence="1 2">
    <name type="scientific">Caerostris darwini</name>
    <dbReference type="NCBI Taxonomy" id="1538125"/>
    <lineage>
        <taxon>Eukaryota</taxon>
        <taxon>Metazoa</taxon>
        <taxon>Ecdysozoa</taxon>
        <taxon>Arthropoda</taxon>
        <taxon>Chelicerata</taxon>
        <taxon>Arachnida</taxon>
        <taxon>Araneae</taxon>
        <taxon>Araneomorphae</taxon>
        <taxon>Entelegynae</taxon>
        <taxon>Araneoidea</taxon>
        <taxon>Araneidae</taxon>
        <taxon>Caerostris</taxon>
    </lineage>
</organism>
<gene>
    <name evidence="1" type="ORF">CDAR_218891</name>
</gene>
<accession>A0AAV4VQW7</accession>
<proteinExistence type="predicted"/>
<keyword evidence="2" id="KW-1185">Reference proteome</keyword>
<evidence type="ECO:0000313" key="1">
    <source>
        <dbReference type="EMBL" id="GIY72196.1"/>
    </source>
</evidence>
<sequence>MLGSRKNRIWCIRFLTTNVSEIWILVRSVNASDGDRWIVERHHPLNPPAAVLMRAPESLRAARLLHDALAREGENRKVAVITGEIPQPMCSNG</sequence>
<protein>
    <submittedName>
        <fullName evidence="1">Uncharacterized protein</fullName>
    </submittedName>
</protein>